<dbReference type="Gene3D" id="3.40.50.880">
    <property type="match status" value="1"/>
</dbReference>
<dbReference type="EMBL" id="CP040812">
    <property type="protein sequence ID" value="QCY71485.1"/>
    <property type="molecule type" value="Genomic_DNA"/>
</dbReference>
<keyword evidence="5" id="KW-0808">Transferase</keyword>
<dbReference type="GO" id="GO:0019243">
    <property type="term" value="P:methylglyoxal catabolic process to D-lactate via S-lactoyl-glutathione"/>
    <property type="evidence" value="ECO:0007669"/>
    <property type="project" value="TreeGrafter"/>
</dbReference>
<protein>
    <submittedName>
        <fullName evidence="5">Type 1 glutamine amidotransferase domain-containing protein</fullName>
    </submittedName>
</protein>
<dbReference type="Pfam" id="PF01965">
    <property type="entry name" value="DJ-1_PfpI"/>
    <property type="match status" value="1"/>
</dbReference>
<evidence type="ECO:0000259" key="4">
    <source>
        <dbReference type="Pfam" id="PF01965"/>
    </source>
</evidence>
<sequence length="229" mass="25384">MVLTSHKEIPKIDSTTGVWLGEFTEPYYEFLDMDYLVTLASPKGGEPPVDPRSRLVEELSASNRRFEKDELAQAAFSHTVKLSEVKAEDFDGIFYPGGHGPMWDLAQDEINANLLLEFHKQDKAIGAVCHGPAAFLLAAEKDPHFLPGYELTAFSNTEEKLVGLYTDIPFKLEDRLKELGAKYKKAKIPFMSKIIVSGKIVTGQNPASAGKAAKDFIKVLRGVDTFGIY</sequence>
<dbReference type="InterPro" id="IPR050325">
    <property type="entry name" value="Prot/Nucl_acid_deglycase"/>
</dbReference>
<accession>A0A5B7X8N1</accession>
<dbReference type="AlphaFoldDB" id="A0A5B7X8N1"/>
<proteinExistence type="inferred from homology"/>
<dbReference type="GO" id="GO:0005737">
    <property type="term" value="C:cytoplasm"/>
    <property type="evidence" value="ECO:0007669"/>
    <property type="project" value="TreeGrafter"/>
</dbReference>
<dbReference type="KEGG" id="afla:FHG64_18100"/>
<evidence type="ECO:0000256" key="3">
    <source>
        <dbReference type="ARBA" id="ARBA00038493"/>
    </source>
</evidence>
<comment type="similarity">
    <text evidence="3">Belongs to the peptidase C56 family. HSP31-like subfamily.</text>
</comment>
<name>A0A5B7X8N1_9FLAO</name>
<dbReference type="GO" id="GO:0016740">
    <property type="term" value="F:transferase activity"/>
    <property type="evidence" value="ECO:0007669"/>
    <property type="project" value="UniProtKB-KW"/>
</dbReference>
<dbReference type="GO" id="GO:0019172">
    <property type="term" value="F:glyoxalase III activity"/>
    <property type="evidence" value="ECO:0007669"/>
    <property type="project" value="TreeGrafter"/>
</dbReference>
<keyword evidence="5" id="KW-0315">Glutamine amidotransferase</keyword>
<dbReference type="InterPro" id="IPR002818">
    <property type="entry name" value="DJ-1/PfpI"/>
</dbReference>
<reference evidence="5 6" key="1">
    <citation type="submission" date="2019-06" db="EMBL/GenBank/DDBJ databases">
        <title>Complete genome sequence of Antarcticibacterium flavum KCTC 52984T from an Antarctic marine sediment.</title>
        <authorList>
            <person name="Lee Y.M."/>
            <person name="Shin S.C."/>
        </authorList>
    </citation>
    <scope>NUCLEOTIDE SEQUENCE [LARGE SCALE GENOMIC DNA]</scope>
    <source>
        <strain evidence="5 6">KCTC 52984</strain>
    </source>
</reference>
<dbReference type="InterPro" id="IPR029062">
    <property type="entry name" value="Class_I_gatase-like"/>
</dbReference>
<feature type="domain" description="DJ-1/PfpI" evidence="4">
    <location>
        <begin position="22"/>
        <end position="217"/>
    </location>
</feature>
<evidence type="ECO:0000256" key="1">
    <source>
        <dbReference type="ARBA" id="ARBA00023016"/>
    </source>
</evidence>
<organism evidence="5 6">
    <name type="scientific">Antarcticibacterium flavum</name>
    <dbReference type="NCBI Taxonomy" id="2058175"/>
    <lineage>
        <taxon>Bacteria</taxon>
        <taxon>Pseudomonadati</taxon>
        <taxon>Bacteroidota</taxon>
        <taxon>Flavobacteriia</taxon>
        <taxon>Flavobacteriales</taxon>
        <taxon>Flavobacteriaceae</taxon>
        <taxon>Antarcticibacterium</taxon>
    </lineage>
</organism>
<dbReference type="PANTHER" id="PTHR48094:SF11">
    <property type="entry name" value="GLUTATHIONE-INDEPENDENT GLYOXALASE HSP31-RELATED"/>
    <property type="match status" value="1"/>
</dbReference>
<evidence type="ECO:0000256" key="2">
    <source>
        <dbReference type="ARBA" id="ARBA00023239"/>
    </source>
</evidence>
<dbReference type="PANTHER" id="PTHR48094">
    <property type="entry name" value="PROTEIN/NUCLEIC ACID DEGLYCASE DJ-1-RELATED"/>
    <property type="match status" value="1"/>
</dbReference>
<gene>
    <name evidence="5" type="ORF">FHG64_18100</name>
</gene>
<keyword evidence="6" id="KW-1185">Reference proteome</keyword>
<dbReference type="CDD" id="cd03141">
    <property type="entry name" value="GATase1_Hsp31_like"/>
    <property type="match status" value="1"/>
</dbReference>
<evidence type="ECO:0000313" key="5">
    <source>
        <dbReference type="EMBL" id="QCY71485.1"/>
    </source>
</evidence>
<keyword evidence="2" id="KW-0456">Lyase</keyword>
<dbReference type="OrthoDB" id="9792284at2"/>
<dbReference type="Proteomes" id="UP000309016">
    <property type="component" value="Chromosome"/>
</dbReference>
<dbReference type="SUPFAM" id="SSF52317">
    <property type="entry name" value="Class I glutamine amidotransferase-like"/>
    <property type="match status" value="1"/>
</dbReference>
<keyword evidence="1" id="KW-0346">Stress response</keyword>
<evidence type="ECO:0000313" key="6">
    <source>
        <dbReference type="Proteomes" id="UP000309016"/>
    </source>
</evidence>